<keyword evidence="2" id="KW-0472">Membrane</keyword>
<dbReference type="Proteomes" id="UP000019482">
    <property type="component" value="Unassembled WGS sequence"/>
</dbReference>
<keyword evidence="4" id="KW-1185">Reference proteome</keyword>
<dbReference type="AlphaFoldDB" id="W6N4W7"/>
<proteinExistence type="predicted"/>
<feature type="coiled-coil region" evidence="1">
    <location>
        <begin position="12"/>
        <end position="39"/>
    </location>
</feature>
<reference evidence="3 4" key="1">
    <citation type="journal article" date="2015" name="Genome Announc.">
        <title>Draft Genome Sequence of Clostridium tyrobutyricum Strain DIVETGP, Isolated from Cow's Milk for Grana Padano Production.</title>
        <authorList>
            <person name="Soggiu A."/>
            <person name="Piras C."/>
            <person name="Gaiarsa S."/>
            <person name="Sassera D."/>
            <person name="Roncada P."/>
            <person name="Bendixen E."/>
            <person name="Brasca M."/>
            <person name="Bonizzi L."/>
        </authorList>
    </citation>
    <scope>NUCLEOTIDE SEQUENCE [LARGE SCALE GENOMIC DNA]</scope>
    <source>
        <strain evidence="3 4">DIVETGP</strain>
    </source>
</reference>
<keyword evidence="2" id="KW-0812">Transmembrane</keyword>
<dbReference type="GeneID" id="29420989"/>
<evidence type="ECO:0000256" key="1">
    <source>
        <dbReference type="SAM" id="Coils"/>
    </source>
</evidence>
<gene>
    <name evidence="3" type="ORF">CTDIVETGP_1306</name>
</gene>
<evidence type="ECO:0000313" key="3">
    <source>
        <dbReference type="EMBL" id="CDL91236.1"/>
    </source>
</evidence>
<feature type="transmembrane region" description="Helical" evidence="2">
    <location>
        <begin position="81"/>
        <end position="100"/>
    </location>
</feature>
<accession>W6N4W7</accession>
<dbReference type="EMBL" id="CBXI010000022">
    <property type="protein sequence ID" value="CDL91236.1"/>
    <property type="molecule type" value="Genomic_DNA"/>
</dbReference>
<evidence type="ECO:0000256" key="2">
    <source>
        <dbReference type="SAM" id="Phobius"/>
    </source>
</evidence>
<organism evidence="3 4">
    <name type="scientific">Clostridium tyrobutyricum DIVETGP</name>
    <dbReference type="NCBI Taxonomy" id="1408889"/>
    <lineage>
        <taxon>Bacteria</taxon>
        <taxon>Bacillati</taxon>
        <taxon>Bacillota</taxon>
        <taxon>Clostridia</taxon>
        <taxon>Eubacteriales</taxon>
        <taxon>Clostridiaceae</taxon>
        <taxon>Clostridium</taxon>
    </lineage>
</organism>
<keyword evidence="2" id="KW-1133">Transmembrane helix</keyword>
<dbReference type="RefSeq" id="WP_017895777.1">
    <property type="nucleotide sequence ID" value="NZ_CBXI010000022.1"/>
</dbReference>
<comment type="caution">
    <text evidence="3">The sequence shown here is derived from an EMBL/GenBank/DDBJ whole genome shotgun (WGS) entry which is preliminary data.</text>
</comment>
<name>W6N4W7_CLOTY</name>
<keyword evidence="1" id="KW-0175">Coiled coil</keyword>
<evidence type="ECO:0000313" key="4">
    <source>
        <dbReference type="Proteomes" id="UP000019482"/>
    </source>
</evidence>
<sequence length="111" mass="13038">MTNKNCKDCIYVLDLKDDLEELKIDVKEFEKKVNKIEIISAERKQQMVTIFESLKKIEHTTEFIEKSADNYQFKLTVRQTTLILIILLILIMLLSMSQGLDLNTIKAIFRI</sequence>
<protein>
    <submittedName>
        <fullName evidence="3">Uncharacterized protein</fullName>
    </submittedName>
</protein>